<organism evidence="2 3">
    <name type="scientific">Alkalibacter rhizosphaerae</name>
    <dbReference type="NCBI Taxonomy" id="2815577"/>
    <lineage>
        <taxon>Bacteria</taxon>
        <taxon>Bacillati</taxon>
        <taxon>Bacillota</taxon>
        <taxon>Clostridia</taxon>
        <taxon>Eubacteriales</taxon>
        <taxon>Eubacteriaceae</taxon>
        <taxon>Alkalibacter</taxon>
    </lineage>
</organism>
<gene>
    <name evidence="2" type="ORF">J0B03_05230</name>
</gene>
<feature type="transmembrane region" description="Helical" evidence="1">
    <location>
        <begin position="86"/>
        <end position="106"/>
    </location>
</feature>
<dbReference type="EMBL" id="CP071444">
    <property type="protein sequence ID" value="QSX09467.1"/>
    <property type="molecule type" value="Genomic_DNA"/>
</dbReference>
<dbReference type="AlphaFoldDB" id="A0A974XGK3"/>
<proteinExistence type="predicted"/>
<accession>A0A974XGK3</accession>
<keyword evidence="1" id="KW-0472">Membrane</keyword>
<feature type="transmembrane region" description="Helical" evidence="1">
    <location>
        <begin position="16"/>
        <end position="39"/>
    </location>
</feature>
<evidence type="ECO:0000313" key="3">
    <source>
        <dbReference type="Proteomes" id="UP000663499"/>
    </source>
</evidence>
<evidence type="ECO:0000256" key="1">
    <source>
        <dbReference type="SAM" id="Phobius"/>
    </source>
</evidence>
<evidence type="ECO:0000313" key="2">
    <source>
        <dbReference type="EMBL" id="QSX09467.1"/>
    </source>
</evidence>
<name>A0A974XGK3_9FIRM</name>
<feature type="transmembrane region" description="Helical" evidence="1">
    <location>
        <begin position="113"/>
        <end position="135"/>
    </location>
</feature>
<feature type="transmembrane region" description="Helical" evidence="1">
    <location>
        <begin position="51"/>
        <end position="74"/>
    </location>
</feature>
<keyword evidence="1" id="KW-0812">Transmembrane</keyword>
<dbReference type="Proteomes" id="UP000663499">
    <property type="component" value="Chromosome"/>
</dbReference>
<sequence length="136" mass="15207">MLTITGTGMDSNPVGLAVLDAVEMVGNVTVPMMLIVVGFELPFEFHNMKSILLAVVLRMVMMLALAYLINKFVIQQWLQLDELYTAALYTMFILPPPFVIPLSIIGECEHKNYVLNFVSLHLFVSMIAFPVVMALL</sequence>
<keyword evidence="3" id="KW-1185">Reference proteome</keyword>
<protein>
    <submittedName>
        <fullName evidence="2">Uncharacterized protein</fullName>
    </submittedName>
</protein>
<keyword evidence="1" id="KW-1133">Transmembrane helix</keyword>
<dbReference type="RefSeq" id="WP_207300802.1">
    <property type="nucleotide sequence ID" value="NZ_CP071444.1"/>
</dbReference>
<reference evidence="2" key="1">
    <citation type="submission" date="2021-03" db="EMBL/GenBank/DDBJ databases">
        <title>Alkalibacter marinus sp. nov., isolated from tidal flat sediment.</title>
        <authorList>
            <person name="Namirimu T."/>
            <person name="Yang J.-A."/>
            <person name="Yang S.-H."/>
            <person name="Kim Y.-J."/>
            <person name="Kwon K.K."/>
        </authorList>
    </citation>
    <scope>NUCLEOTIDE SEQUENCE</scope>
    <source>
        <strain evidence="2">ES005</strain>
    </source>
</reference>
<dbReference type="KEGG" id="alka:J0B03_05230"/>